<comment type="caution">
    <text evidence="1">The sequence shown here is derived from an EMBL/GenBank/DDBJ whole genome shotgun (WGS) entry which is preliminary data.</text>
</comment>
<dbReference type="RefSeq" id="WP_154383454.1">
    <property type="nucleotide sequence ID" value="NZ_WKJK01000031.1"/>
</dbReference>
<dbReference type="Proteomes" id="UP000433309">
    <property type="component" value="Unassembled WGS sequence"/>
</dbReference>
<dbReference type="EMBL" id="WKJK01000031">
    <property type="protein sequence ID" value="MRW94581.1"/>
    <property type="molecule type" value="Genomic_DNA"/>
</dbReference>
<accession>A0A6I2L8L7</accession>
<sequence length="150" mass="17151">MQPNFNWHGLAEAAGLRSGASADACEWAQLSVSVYSWLAQQADTHASSSFSFKQSEMMIRARQIRSFGSHAGHPVRDSQDVLDWFESERRFSLVEATVLVQDWRTLPIDEMRKLRRIKNVLSVLAVIWDELSMECRNDLQGWANLKTKLP</sequence>
<reference evidence="1 2" key="1">
    <citation type="submission" date="2019-11" db="EMBL/GenBank/DDBJ databases">
        <title>Novel species isolated from a subtropical stream in China.</title>
        <authorList>
            <person name="Lu H."/>
        </authorList>
    </citation>
    <scope>NUCLEOTIDE SEQUENCE [LARGE SCALE GENOMIC DNA]</scope>
    <source>
        <strain evidence="1 2">FT80W</strain>
    </source>
</reference>
<protein>
    <submittedName>
        <fullName evidence="1">Uncharacterized protein</fullName>
    </submittedName>
</protein>
<evidence type="ECO:0000313" key="1">
    <source>
        <dbReference type="EMBL" id="MRW94581.1"/>
    </source>
</evidence>
<name>A0A6I2L8L7_9BURK</name>
<evidence type="ECO:0000313" key="2">
    <source>
        <dbReference type="Proteomes" id="UP000433309"/>
    </source>
</evidence>
<gene>
    <name evidence="1" type="ORF">GJ699_31900</name>
</gene>
<proteinExistence type="predicted"/>
<keyword evidence="2" id="KW-1185">Reference proteome</keyword>
<dbReference type="AlphaFoldDB" id="A0A6I2L8L7"/>
<organism evidence="1 2">
    <name type="scientific">Duganella guangzhouensis</name>
    <dbReference type="NCBI Taxonomy" id="2666084"/>
    <lineage>
        <taxon>Bacteria</taxon>
        <taxon>Pseudomonadati</taxon>
        <taxon>Pseudomonadota</taxon>
        <taxon>Betaproteobacteria</taxon>
        <taxon>Burkholderiales</taxon>
        <taxon>Oxalobacteraceae</taxon>
        <taxon>Telluria group</taxon>
        <taxon>Duganella</taxon>
    </lineage>
</organism>